<dbReference type="OrthoDB" id="310895at2759"/>
<organism evidence="1 2">
    <name type="scientific">Dentiscutata erythropus</name>
    <dbReference type="NCBI Taxonomy" id="1348616"/>
    <lineage>
        <taxon>Eukaryota</taxon>
        <taxon>Fungi</taxon>
        <taxon>Fungi incertae sedis</taxon>
        <taxon>Mucoromycota</taxon>
        <taxon>Glomeromycotina</taxon>
        <taxon>Glomeromycetes</taxon>
        <taxon>Diversisporales</taxon>
        <taxon>Gigasporaceae</taxon>
        <taxon>Dentiscutata</taxon>
    </lineage>
</organism>
<comment type="caution">
    <text evidence="1">The sequence shown here is derived from an EMBL/GenBank/DDBJ whole genome shotgun (WGS) entry which is preliminary data.</text>
</comment>
<dbReference type="Proteomes" id="UP000789405">
    <property type="component" value="Unassembled WGS sequence"/>
</dbReference>
<protein>
    <submittedName>
        <fullName evidence="1">23578_t:CDS:1</fullName>
    </submittedName>
</protein>
<proteinExistence type="predicted"/>
<dbReference type="AlphaFoldDB" id="A0A9N9P8V4"/>
<sequence>FGGVEGLRQQCLMKSITLDRFPSLIQTSSPRTLDYPVPFNGSMFLSNLIKAFYENRLMSKMKSVVKLVFGERNNEEDA</sequence>
<feature type="non-terminal residue" evidence="1">
    <location>
        <position position="1"/>
    </location>
</feature>
<accession>A0A9N9P8V4</accession>
<reference evidence="1" key="1">
    <citation type="submission" date="2021-06" db="EMBL/GenBank/DDBJ databases">
        <authorList>
            <person name="Kallberg Y."/>
            <person name="Tangrot J."/>
            <person name="Rosling A."/>
        </authorList>
    </citation>
    <scope>NUCLEOTIDE SEQUENCE</scope>
    <source>
        <strain evidence="1">MA453B</strain>
    </source>
</reference>
<evidence type="ECO:0000313" key="2">
    <source>
        <dbReference type="Proteomes" id="UP000789405"/>
    </source>
</evidence>
<dbReference type="EMBL" id="CAJVPY010035870">
    <property type="protein sequence ID" value="CAG8801453.1"/>
    <property type="molecule type" value="Genomic_DNA"/>
</dbReference>
<gene>
    <name evidence="1" type="ORF">DERYTH_LOCUS23460</name>
</gene>
<keyword evidence="2" id="KW-1185">Reference proteome</keyword>
<name>A0A9N9P8V4_9GLOM</name>
<evidence type="ECO:0000313" key="1">
    <source>
        <dbReference type="EMBL" id="CAG8801453.1"/>
    </source>
</evidence>